<evidence type="ECO:0008006" key="3">
    <source>
        <dbReference type="Google" id="ProtNLM"/>
    </source>
</evidence>
<dbReference type="InParanoid" id="D9Q1H8"/>
<dbReference type="AlphaFoldDB" id="D9Q1H8"/>
<evidence type="ECO:0000313" key="1">
    <source>
        <dbReference type="EMBL" id="ADL19166.1"/>
    </source>
</evidence>
<dbReference type="STRING" id="666510.ASAC_0760"/>
<dbReference type="KEGG" id="asc:ASAC_0760"/>
<dbReference type="OrthoDB" id="35259at2157"/>
<proteinExistence type="predicted"/>
<name>D9Q1H8_ACIS3</name>
<dbReference type="eggNOG" id="arCOG01670">
    <property type="taxonomic scope" value="Archaea"/>
</dbReference>
<gene>
    <name evidence="1" type="ordered locus">ASAC_0760</name>
</gene>
<dbReference type="InterPro" id="IPR027396">
    <property type="entry name" value="DsrEFH-like"/>
</dbReference>
<dbReference type="SUPFAM" id="SSF75169">
    <property type="entry name" value="DsrEFH-like"/>
    <property type="match status" value="1"/>
</dbReference>
<protein>
    <recommendedName>
        <fullName evidence="3">DsrE family protein</fullName>
    </recommendedName>
</protein>
<dbReference type="EMBL" id="CP001742">
    <property type="protein sequence ID" value="ADL19166.1"/>
    <property type="molecule type" value="Genomic_DNA"/>
</dbReference>
<accession>D9Q1H8</accession>
<sequence>MKYLEGDVAELVNINIFKYRWRGEPCGNMRLLFVVMDDPSGLEGSIRAAHAFHYAVGLAKAGHEVKVYLDGPGVKIPVSESPYRGLRPAFEEVLRNNLLLGACGYCASPPHLNLRERLKGFRLIGDEEHHYAFEDLVAQGYQIIMA</sequence>
<dbReference type="HOGENOM" id="CLU_2079529_0_0_2"/>
<dbReference type="Proteomes" id="UP000000346">
    <property type="component" value="Chromosome"/>
</dbReference>
<evidence type="ECO:0000313" key="2">
    <source>
        <dbReference type="Proteomes" id="UP000000346"/>
    </source>
</evidence>
<reference evidence="1 2" key="1">
    <citation type="journal article" date="2010" name="Appl. Environ. Microbiol.">
        <title>The genome sequence of the crenarchaeon Acidilobus saccharovorans supports a new order, Acidilobales, and suggests an important ecological role in terrestrial acidic hot springs.</title>
        <authorList>
            <person name="Mardanov A.V."/>
            <person name="Svetlitchnyi V.A."/>
            <person name="Beletsky A.V."/>
            <person name="Prokofeva M.I."/>
            <person name="Bonch-Osmolovskaya E.A."/>
            <person name="Ravin N.V."/>
            <person name="Skryabin K.G."/>
        </authorList>
    </citation>
    <scope>NUCLEOTIDE SEQUENCE [LARGE SCALE GENOMIC DNA]</scope>
    <source>
        <strain evidence="2">DSM 16705 / JCM 18335 / VKM B-2471 / 345-15</strain>
    </source>
</reference>
<keyword evidence="2" id="KW-1185">Reference proteome</keyword>
<organism evidence="1 2">
    <name type="scientific">Acidilobus saccharovorans (strain DSM 16705 / JCM 18335 / VKM B-2471 / 345-15)</name>
    <dbReference type="NCBI Taxonomy" id="666510"/>
    <lineage>
        <taxon>Archaea</taxon>
        <taxon>Thermoproteota</taxon>
        <taxon>Thermoprotei</taxon>
        <taxon>Acidilobales</taxon>
        <taxon>Acidilobaceae</taxon>
        <taxon>Acidilobus</taxon>
    </lineage>
</organism>